<dbReference type="RefSeq" id="XP_026681288.1">
    <property type="nucleotide sequence ID" value="XM_026825487.1"/>
</dbReference>
<dbReference type="GeneID" id="113468520"/>
<proteinExistence type="predicted"/>
<sequence>MWNFVGGAFVGLIVGLVVLLNGRQKIEYRQSRLEKKEQKLKAEKEQKLKAEKEQKLKAEKEQKLKAEQEQKLKAEKEQKMKEEEAAKERKEEKRKMSPVCPKSKKCQNKQCNHRSQTVCSNCYVHLCSECHKTDDKCSLCNRQGTVQTFGSSYILCDAEVSKGSQHDFDCFLNTCKHVFHKECLLEWYKKEKRCLVCQTQFDITNISTDFFDPKAHY</sequence>
<keyword evidence="3" id="KW-1185">Reference proteome</keyword>
<keyword evidence="2" id="KW-1133">Transmembrane helix</keyword>
<dbReference type="CDD" id="cd22249">
    <property type="entry name" value="UDM1_RNF168_RNF169-like"/>
    <property type="match status" value="1"/>
</dbReference>
<dbReference type="PaxDb" id="121845-A0A3Q0J2W3"/>
<keyword evidence="2" id="KW-0472">Membrane</keyword>
<protein>
    <submittedName>
        <fullName evidence="4">Uncharacterized protein LOC113468520</fullName>
    </submittedName>
</protein>
<organism evidence="3 4">
    <name type="scientific">Diaphorina citri</name>
    <name type="common">Asian citrus psyllid</name>
    <dbReference type="NCBI Taxonomy" id="121845"/>
    <lineage>
        <taxon>Eukaryota</taxon>
        <taxon>Metazoa</taxon>
        <taxon>Ecdysozoa</taxon>
        <taxon>Arthropoda</taxon>
        <taxon>Hexapoda</taxon>
        <taxon>Insecta</taxon>
        <taxon>Pterygota</taxon>
        <taxon>Neoptera</taxon>
        <taxon>Paraneoptera</taxon>
        <taxon>Hemiptera</taxon>
        <taxon>Sternorrhyncha</taxon>
        <taxon>Psylloidea</taxon>
        <taxon>Psyllidae</taxon>
        <taxon>Diaphorininae</taxon>
        <taxon>Diaphorina</taxon>
    </lineage>
</organism>
<feature type="compositionally biased region" description="Basic and acidic residues" evidence="1">
    <location>
        <begin position="34"/>
        <end position="95"/>
    </location>
</feature>
<feature type="region of interest" description="Disordered" evidence="1">
    <location>
        <begin position="34"/>
        <end position="105"/>
    </location>
</feature>
<accession>A0A3Q0J2W3</accession>
<dbReference type="KEGG" id="dci:113468520"/>
<dbReference type="Proteomes" id="UP000079169">
    <property type="component" value="Unplaced"/>
</dbReference>
<dbReference type="AlphaFoldDB" id="A0A3Q0J2W3"/>
<evidence type="ECO:0000313" key="4">
    <source>
        <dbReference type="RefSeq" id="XP_026681288.1"/>
    </source>
</evidence>
<gene>
    <name evidence="4" type="primary">LOC113468520</name>
</gene>
<name>A0A3Q0J2W3_DIACI</name>
<evidence type="ECO:0000256" key="1">
    <source>
        <dbReference type="SAM" id="MobiDB-lite"/>
    </source>
</evidence>
<evidence type="ECO:0000313" key="3">
    <source>
        <dbReference type="Proteomes" id="UP000079169"/>
    </source>
</evidence>
<dbReference type="STRING" id="121845.A0A3Q0J2W3"/>
<dbReference type="InterPro" id="IPR013083">
    <property type="entry name" value="Znf_RING/FYVE/PHD"/>
</dbReference>
<keyword evidence="2" id="KW-0812">Transmembrane</keyword>
<dbReference type="Gene3D" id="3.30.40.10">
    <property type="entry name" value="Zinc/RING finger domain, C3HC4 (zinc finger)"/>
    <property type="match status" value="1"/>
</dbReference>
<dbReference type="SUPFAM" id="SSF57850">
    <property type="entry name" value="RING/U-box"/>
    <property type="match status" value="1"/>
</dbReference>
<feature type="transmembrane region" description="Helical" evidence="2">
    <location>
        <begin position="6"/>
        <end position="22"/>
    </location>
</feature>
<evidence type="ECO:0000256" key="2">
    <source>
        <dbReference type="SAM" id="Phobius"/>
    </source>
</evidence>
<reference evidence="4" key="1">
    <citation type="submission" date="2025-08" db="UniProtKB">
        <authorList>
            <consortium name="RefSeq"/>
        </authorList>
    </citation>
    <scope>IDENTIFICATION</scope>
</reference>